<dbReference type="PANTHER" id="PTHR35340">
    <property type="entry name" value="PQQ ENZYME REPEAT PROTEIN-RELATED"/>
    <property type="match status" value="1"/>
</dbReference>
<dbReference type="Proteomes" id="UP000248423">
    <property type="component" value="Unassembled WGS sequence"/>
</dbReference>
<reference evidence="2 3" key="1">
    <citation type="submission" date="2018-02" db="EMBL/GenBank/DDBJ databases">
        <title>The genomes of Aspergillus section Nigri reveals drivers in fungal speciation.</title>
        <authorList>
            <consortium name="DOE Joint Genome Institute"/>
            <person name="Vesth T.C."/>
            <person name="Nybo J."/>
            <person name="Theobald S."/>
            <person name="Brandl J."/>
            <person name="Frisvad J.C."/>
            <person name="Nielsen K.F."/>
            <person name="Lyhne E.K."/>
            <person name="Kogle M.E."/>
            <person name="Kuo A."/>
            <person name="Riley R."/>
            <person name="Clum A."/>
            <person name="Nolan M."/>
            <person name="Lipzen A."/>
            <person name="Salamov A."/>
            <person name="Henrissat B."/>
            <person name="Wiebenga A."/>
            <person name="De vries R.P."/>
            <person name="Grigoriev I.V."/>
            <person name="Mortensen U.H."/>
            <person name="Andersen M.R."/>
            <person name="Baker S.E."/>
        </authorList>
    </citation>
    <scope>NUCLEOTIDE SEQUENCE [LARGE SCALE GENOMIC DNA]</scope>
    <source>
        <strain evidence="2 3">CBS 121057</strain>
    </source>
</reference>
<evidence type="ECO:0000256" key="1">
    <source>
        <dbReference type="SAM" id="SignalP"/>
    </source>
</evidence>
<dbReference type="AlphaFoldDB" id="A0A319EN33"/>
<evidence type="ECO:0008006" key="4">
    <source>
        <dbReference type="Google" id="ProtNLM"/>
    </source>
</evidence>
<dbReference type="STRING" id="1448318.A0A319EN33"/>
<accession>A0A319EN33</accession>
<gene>
    <name evidence="2" type="ORF">BO78DRAFT_304483</name>
</gene>
<sequence length="491" mass="54081">MRLFANNNAANLITILFGVQAAAQSAWPQQTFRSTSIQAPYLNVPKHGKPELGHLFFSPSSSTQEWSYPAIYSDDGQLVWQGPNGSTSAFQPQMLDGEPVLAYWQSADYQGYGFGSISILNTSYQEIHHITLPGSEHNFITTADPETFPSYIDIHESQITPEGTILVTAVNITQLDLSPIGGPKNGWVQDGLFYEIDIKTNRVLFRWSTVEHLSTIPLTDTELPLQGTGTSKSNPYGYPHLNSVAKYGATYFLSSRFLCSIILLDKHGTVIWQLHGQKCTSFTLTPGTTFCYQHSPRLASYPHPNTTTLTLHMHNNANAKTFTPQTTLTTGLSLTLHLPKKTITPARTLWDPIEPIFSPSQGSSQPLPNNHVLLQHGATPKLEEYDAHGAVLMRARFGFDDSTQSYRGYRFPRWVGRPVGVACVEEGEGVVVVVYVSWNGATDVKGWRVRMGGGMEVTVVERNGFETRIVLGDVEATRMVVQAVVGGGMGC</sequence>
<dbReference type="Pfam" id="PF14269">
    <property type="entry name" value="Arylsulfotran_2"/>
    <property type="match status" value="1"/>
</dbReference>
<dbReference type="EMBL" id="KZ826319">
    <property type="protein sequence ID" value="PYI11100.1"/>
    <property type="molecule type" value="Genomic_DNA"/>
</dbReference>
<feature type="signal peptide" evidence="1">
    <location>
        <begin position="1"/>
        <end position="28"/>
    </location>
</feature>
<name>A0A319EN33_ASPSB</name>
<evidence type="ECO:0000313" key="2">
    <source>
        <dbReference type="EMBL" id="PYI11100.1"/>
    </source>
</evidence>
<dbReference type="PANTHER" id="PTHR35340:SF6">
    <property type="entry name" value="ASST-DOMAIN-CONTAINING PROTEIN"/>
    <property type="match status" value="1"/>
</dbReference>
<dbReference type="VEuPathDB" id="FungiDB:BO78DRAFT_304483"/>
<feature type="chain" id="PRO_5016348160" description="Arylsulfotransferase" evidence="1">
    <location>
        <begin position="29"/>
        <end position="491"/>
    </location>
</feature>
<protein>
    <recommendedName>
        <fullName evidence="4">Arylsulfotransferase</fullName>
    </recommendedName>
</protein>
<dbReference type="InterPro" id="IPR039535">
    <property type="entry name" value="ASST-like"/>
</dbReference>
<dbReference type="OrthoDB" id="5377172at2759"/>
<dbReference type="InterPro" id="IPR053143">
    <property type="entry name" value="Arylsulfate_ST"/>
</dbReference>
<evidence type="ECO:0000313" key="3">
    <source>
        <dbReference type="Proteomes" id="UP000248423"/>
    </source>
</evidence>
<keyword evidence="3" id="KW-1185">Reference proteome</keyword>
<proteinExistence type="predicted"/>
<keyword evidence="1" id="KW-0732">Signal</keyword>
<organism evidence="2 3">
    <name type="scientific">Aspergillus sclerotiicarbonarius (strain CBS 121057 / IBT 28362)</name>
    <dbReference type="NCBI Taxonomy" id="1448318"/>
    <lineage>
        <taxon>Eukaryota</taxon>
        <taxon>Fungi</taxon>
        <taxon>Dikarya</taxon>
        <taxon>Ascomycota</taxon>
        <taxon>Pezizomycotina</taxon>
        <taxon>Eurotiomycetes</taxon>
        <taxon>Eurotiomycetidae</taxon>
        <taxon>Eurotiales</taxon>
        <taxon>Aspergillaceae</taxon>
        <taxon>Aspergillus</taxon>
        <taxon>Aspergillus subgen. Circumdati</taxon>
    </lineage>
</organism>